<sequence length="124" mass="14042">MLYFSNLHTLHQVWGSFSKLSENIGCLISSYRNQSEIDGHFNGNNAYHSTFGNGNTTNNGRITNKVYLFAQRSKEYTPHPLIWMVPYCRNPDFIGRKSIIKRMNEISEGQGHNRIALYGLGGAG</sequence>
<keyword evidence="2" id="KW-1185">Reference proteome</keyword>
<protein>
    <submittedName>
        <fullName evidence="1">Uncharacterized protein</fullName>
    </submittedName>
</protein>
<name>A0A3N4JUU7_9PEZI</name>
<proteinExistence type="predicted"/>
<dbReference type="OrthoDB" id="1577640at2759"/>
<dbReference type="EMBL" id="ML120369">
    <property type="protein sequence ID" value="RPB02124.1"/>
    <property type="molecule type" value="Genomic_DNA"/>
</dbReference>
<reference evidence="1 2" key="1">
    <citation type="journal article" date="2018" name="Nat. Ecol. Evol.">
        <title>Pezizomycetes genomes reveal the molecular basis of ectomycorrhizal truffle lifestyle.</title>
        <authorList>
            <person name="Murat C."/>
            <person name="Payen T."/>
            <person name="Noel B."/>
            <person name="Kuo A."/>
            <person name="Morin E."/>
            <person name="Chen J."/>
            <person name="Kohler A."/>
            <person name="Krizsan K."/>
            <person name="Balestrini R."/>
            <person name="Da Silva C."/>
            <person name="Montanini B."/>
            <person name="Hainaut M."/>
            <person name="Levati E."/>
            <person name="Barry K.W."/>
            <person name="Belfiori B."/>
            <person name="Cichocki N."/>
            <person name="Clum A."/>
            <person name="Dockter R.B."/>
            <person name="Fauchery L."/>
            <person name="Guy J."/>
            <person name="Iotti M."/>
            <person name="Le Tacon F."/>
            <person name="Lindquist E.A."/>
            <person name="Lipzen A."/>
            <person name="Malagnac F."/>
            <person name="Mello A."/>
            <person name="Molinier V."/>
            <person name="Miyauchi S."/>
            <person name="Poulain J."/>
            <person name="Riccioni C."/>
            <person name="Rubini A."/>
            <person name="Sitrit Y."/>
            <person name="Splivallo R."/>
            <person name="Traeger S."/>
            <person name="Wang M."/>
            <person name="Zifcakova L."/>
            <person name="Wipf D."/>
            <person name="Zambonelli A."/>
            <person name="Paolocci F."/>
            <person name="Nowrousian M."/>
            <person name="Ottonello S."/>
            <person name="Baldrian P."/>
            <person name="Spatafora J.W."/>
            <person name="Henrissat B."/>
            <person name="Nagy L.G."/>
            <person name="Aury J.M."/>
            <person name="Wincker P."/>
            <person name="Grigoriev I.V."/>
            <person name="Bonfante P."/>
            <person name="Martin F.M."/>
        </authorList>
    </citation>
    <scope>NUCLEOTIDE SEQUENCE [LARGE SCALE GENOMIC DNA]</scope>
    <source>
        <strain evidence="1 2">120613-1</strain>
    </source>
</reference>
<organism evidence="1 2">
    <name type="scientific">Choiromyces venosus 120613-1</name>
    <dbReference type="NCBI Taxonomy" id="1336337"/>
    <lineage>
        <taxon>Eukaryota</taxon>
        <taxon>Fungi</taxon>
        <taxon>Dikarya</taxon>
        <taxon>Ascomycota</taxon>
        <taxon>Pezizomycotina</taxon>
        <taxon>Pezizomycetes</taxon>
        <taxon>Pezizales</taxon>
        <taxon>Tuberaceae</taxon>
        <taxon>Choiromyces</taxon>
    </lineage>
</organism>
<dbReference type="STRING" id="1336337.A0A3N4JUU7"/>
<dbReference type="Proteomes" id="UP000276215">
    <property type="component" value="Unassembled WGS sequence"/>
</dbReference>
<accession>A0A3N4JUU7</accession>
<dbReference type="AlphaFoldDB" id="A0A3N4JUU7"/>
<gene>
    <name evidence="1" type="ORF">L873DRAFT_488465</name>
</gene>
<evidence type="ECO:0000313" key="2">
    <source>
        <dbReference type="Proteomes" id="UP000276215"/>
    </source>
</evidence>
<evidence type="ECO:0000313" key="1">
    <source>
        <dbReference type="EMBL" id="RPB02124.1"/>
    </source>
</evidence>